<feature type="domain" description="CSD" evidence="4">
    <location>
        <begin position="7"/>
        <end position="74"/>
    </location>
</feature>
<evidence type="ECO:0000256" key="2">
    <source>
        <dbReference type="ARBA" id="ARBA00022490"/>
    </source>
</evidence>
<dbReference type="InterPro" id="IPR011129">
    <property type="entry name" value="CSD"/>
</dbReference>
<evidence type="ECO:0000256" key="1">
    <source>
        <dbReference type="ARBA" id="ARBA00004496"/>
    </source>
</evidence>
<proteinExistence type="predicted"/>
<dbReference type="GO" id="GO:0003676">
    <property type="term" value="F:nucleic acid binding"/>
    <property type="evidence" value="ECO:0007669"/>
    <property type="project" value="InterPro"/>
</dbReference>
<gene>
    <name evidence="5" type="primary">cspA4</name>
    <name evidence="5" type="ordered locus">RPA3399</name>
</gene>
<dbReference type="PRINTS" id="PR00050">
    <property type="entry name" value="COLDSHOCK"/>
</dbReference>
<dbReference type="PANTHER" id="PTHR11544">
    <property type="entry name" value="COLD SHOCK DOMAIN CONTAINING PROTEINS"/>
    <property type="match status" value="1"/>
</dbReference>
<evidence type="ECO:0000259" key="4">
    <source>
        <dbReference type="PROSITE" id="PS51857"/>
    </source>
</evidence>
<name>Q6N4E0_RHOPA</name>
<dbReference type="AlphaFoldDB" id="Q6N4E0"/>
<dbReference type="CDD" id="cd04458">
    <property type="entry name" value="CSP_CDS"/>
    <property type="match status" value="1"/>
</dbReference>
<reference evidence="5" key="1">
    <citation type="journal article" date="2004" name="Nat. Biotechnol.">
        <title>Complete genome sequence of the metabolically versatile photosynthetic bacterium Rhodopseudomonas palustris.</title>
        <authorList>
            <person name="Larimer F.W."/>
            <person name="Chain P."/>
            <person name="Hauser L."/>
            <person name="Lamerdin J."/>
            <person name="Malfatti S."/>
            <person name="Do L."/>
            <person name="Land M.L."/>
            <person name="Pelletier D.A."/>
            <person name="Beatty J.T."/>
            <person name="Lang A.S."/>
            <person name="Tabita F.R."/>
            <person name="Gibson J.L."/>
            <person name="Hanson T.E."/>
            <person name="Bobst C."/>
            <person name="Torres J.L."/>
            <person name="Peres C."/>
            <person name="Harrison F.H."/>
            <person name="Gibson J."/>
            <person name="Harwood C.S."/>
        </authorList>
    </citation>
    <scope>NUCLEOTIDE SEQUENCE [LARGE SCALE GENOMIC DNA]</scope>
    <source>
        <strain evidence="5">CGA009</strain>
    </source>
</reference>
<dbReference type="PhylomeDB" id="Q6N4E0"/>
<dbReference type="SMART" id="SM00357">
    <property type="entry name" value="CSP"/>
    <property type="match status" value="1"/>
</dbReference>
<dbReference type="GO" id="GO:0005829">
    <property type="term" value="C:cytosol"/>
    <property type="evidence" value="ECO:0007669"/>
    <property type="project" value="UniProtKB-ARBA"/>
</dbReference>
<dbReference type="InterPro" id="IPR002059">
    <property type="entry name" value="CSP_DNA-bd"/>
</dbReference>
<dbReference type="InterPro" id="IPR019844">
    <property type="entry name" value="CSD_CS"/>
</dbReference>
<dbReference type="InterPro" id="IPR050181">
    <property type="entry name" value="Cold_shock_domain"/>
</dbReference>
<dbReference type="FunFam" id="2.40.50.140:FF:000006">
    <property type="entry name" value="Cold shock protein CspC"/>
    <property type="match status" value="1"/>
</dbReference>
<dbReference type="InterPro" id="IPR012340">
    <property type="entry name" value="NA-bd_OB-fold"/>
</dbReference>
<evidence type="ECO:0000313" key="5">
    <source>
        <dbReference type="EMBL" id="CAE28840.1"/>
    </source>
</evidence>
<protein>
    <submittedName>
        <fullName evidence="5">Cold shock DNA binding protein</fullName>
    </submittedName>
</protein>
<dbReference type="STRING" id="258594.RPA3399"/>
<comment type="subcellular location">
    <subcellularLocation>
        <location evidence="1 3">Cytoplasm</location>
    </subcellularLocation>
</comment>
<accession>Q6N4E0</accession>
<evidence type="ECO:0000256" key="3">
    <source>
        <dbReference type="RuleBase" id="RU000408"/>
    </source>
</evidence>
<dbReference type="PIRSF" id="PIRSF002599">
    <property type="entry name" value="Cold_shock_A"/>
    <property type="match status" value="1"/>
</dbReference>
<sequence>MLWRTEMTTGTVKWFNGQKGFGFIAPSDGGNDVFVHISAVERAGLTGLAEGQKVSFEVKTDKMRGKSSAENLALA</sequence>
<dbReference type="EMBL" id="BX572604">
    <property type="protein sequence ID" value="CAE28840.1"/>
    <property type="molecule type" value="Genomic_DNA"/>
</dbReference>
<dbReference type="InterPro" id="IPR012156">
    <property type="entry name" value="Cold_shock_CspA"/>
</dbReference>
<dbReference type="HOGENOM" id="CLU_117621_4_1_5"/>
<keyword evidence="2" id="KW-0963">Cytoplasm</keyword>
<dbReference type="SUPFAM" id="SSF50249">
    <property type="entry name" value="Nucleic acid-binding proteins"/>
    <property type="match status" value="1"/>
</dbReference>
<organism evidence="5">
    <name type="scientific">Rhodopseudomonas palustris (strain ATCC BAA-98 / CGA009)</name>
    <dbReference type="NCBI Taxonomy" id="258594"/>
    <lineage>
        <taxon>Bacteria</taxon>
        <taxon>Pseudomonadati</taxon>
        <taxon>Pseudomonadota</taxon>
        <taxon>Alphaproteobacteria</taxon>
        <taxon>Hyphomicrobiales</taxon>
        <taxon>Nitrobacteraceae</taxon>
        <taxon>Rhodopseudomonas</taxon>
    </lineage>
</organism>
<dbReference type="Gene3D" id="2.40.50.140">
    <property type="entry name" value="Nucleic acid-binding proteins"/>
    <property type="match status" value="1"/>
</dbReference>
<dbReference type="Pfam" id="PF00313">
    <property type="entry name" value="CSD"/>
    <property type="match status" value="1"/>
</dbReference>
<dbReference type="PROSITE" id="PS00352">
    <property type="entry name" value="CSD_1"/>
    <property type="match status" value="1"/>
</dbReference>
<dbReference type="eggNOG" id="COG1278">
    <property type="taxonomic scope" value="Bacteria"/>
</dbReference>
<dbReference type="PROSITE" id="PS51857">
    <property type="entry name" value="CSD_2"/>
    <property type="match status" value="1"/>
</dbReference>